<evidence type="ECO:0000259" key="2">
    <source>
        <dbReference type="PROSITE" id="PS50202"/>
    </source>
</evidence>
<dbReference type="Pfam" id="PF00635">
    <property type="entry name" value="Motile_Sperm"/>
    <property type="match status" value="1"/>
</dbReference>
<dbReference type="InterPro" id="IPR008962">
    <property type="entry name" value="PapD-like_sf"/>
</dbReference>
<sequence>MGDDGPLLRISPSEFHFVPAEGAPGGYVGRLVIKNLRSSAVGFKFKTNAPEKFSVKPVYGALHTLGESVEVTARCLSPVNLEDRFLIQTVSLSSEEGRHLSSSMWRSFGSRRVREGFVNCRMAPQGLASPDTLQPSRRASVSQRSVRKTAITAARSRKRFSWLSVLEIPFMTLQLVVYLLYHLCRHVAQYYERFFTKPRIRRQFLVGVVCVIVVLGALSIKRFLFLPSKRLLSDAHSDPVTSPQST</sequence>
<protein>
    <recommendedName>
        <fullName evidence="2">MSP domain-containing protein</fullName>
    </recommendedName>
</protein>
<comment type="caution">
    <text evidence="3">The sequence shown here is derived from an EMBL/GenBank/DDBJ whole genome shotgun (WGS) entry which is preliminary data.</text>
</comment>
<keyword evidence="1" id="KW-0472">Membrane</keyword>
<dbReference type="AlphaFoldDB" id="A0A9W8AJ63"/>
<evidence type="ECO:0000313" key="4">
    <source>
        <dbReference type="Proteomes" id="UP001150925"/>
    </source>
</evidence>
<accession>A0A9W8AJ63</accession>
<reference evidence="3" key="1">
    <citation type="submission" date="2022-07" db="EMBL/GenBank/DDBJ databases">
        <title>Phylogenomic reconstructions and comparative analyses of Kickxellomycotina fungi.</title>
        <authorList>
            <person name="Reynolds N.K."/>
            <person name="Stajich J.E."/>
            <person name="Barry K."/>
            <person name="Grigoriev I.V."/>
            <person name="Crous P."/>
            <person name="Smith M.E."/>
        </authorList>
    </citation>
    <scope>NUCLEOTIDE SEQUENCE</scope>
    <source>
        <strain evidence="3">RSA 1196</strain>
    </source>
</reference>
<dbReference type="Gene3D" id="2.60.40.10">
    <property type="entry name" value="Immunoglobulins"/>
    <property type="match status" value="1"/>
</dbReference>
<keyword evidence="1" id="KW-1133">Transmembrane helix</keyword>
<dbReference type="SUPFAM" id="SSF49354">
    <property type="entry name" value="PapD-like"/>
    <property type="match status" value="1"/>
</dbReference>
<keyword evidence="1" id="KW-0812">Transmembrane</keyword>
<dbReference type="EMBL" id="JANBPY010002959">
    <property type="protein sequence ID" value="KAJ1953154.1"/>
    <property type="molecule type" value="Genomic_DNA"/>
</dbReference>
<dbReference type="Proteomes" id="UP001150925">
    <property type="component" value="Unassembled WGS sequence"/>
</dbReference>
<feature type="transmembrane region" description="Helical" evidence="1">
    <location>
        <begin position="160"/>
        <end position="183"/>
    </location>
</feature>
<dbReference type="InterPro" id="IPR013783">
    <property type="entry name" value="Ig-like_fold"/>
</dbReference>
<dbReference type="PROSITE" id="PS50202">
    <property type="entry name" value="MSP"/>
    <property type="match status" value="1"/>
</dbReference>
<feature type="domain" description="MSP" evidence="2">
    <location>
        <begin position="7"/>
        <end position="123"/>
    </location>
</feature>
<gene>
    <name evidence="3" type="ORF">IWQ62_006065</name>
</gene>
<keyword evidence="4" id="KW-1185">Reference proteome</keyword>
<name>A0A9W8AJ63_9FUNG</name>
<proteinExistence type="predicted"/>
<dbReference type="InterPro" id="IPR000535">
    <property type="entry name" value="MSP_dom"/>
</dbReference>
<dbReference type="OrthoDB" id="75724at2759"/>
<organism evidence="3 4">
    <name type="scientific">Dispira parvispora</name>
    <dbReference type="NCBI Taxonomy" id="1520584"/>
    <lineage>
        <taxon>Eukaryota</taxon>
        <taxon>Fungi</taxon>
        <taxon>Fungi incertae sedis</taxon>
        <taxon>Zoopagomycota</taxon>
        <taxon>Kickxellomycotina</taxon>
        <taxon>Dimargaritomycetes</taxon>
        <taxon>Dimargaritales</taxon>
        <taxon>Dimargaritaceae</taxon>
        <taxon>Dispira</taxon>
    </lineage>
</organism>
<feature type="transmembrane region" description="Helical" evidence="1">
    <location>
        <begin position="204"/>
        <end position="224"/>
    </location>
</feature>
<evidence type="ECO:0000256" key="1">
    <source>
        <dbReference type="SAM" id="Phobius"/>
    </source>
</evidence>
<evidence type="ECO:0000313" key="3">
    <source>
        <dbReference type="EMBL" id="KAJ1953154.1"/>
    </source>
</evidence>